<dbReference type="AlphaFoldDB" id="A0A6A6HZZ9"/>
<sequence>MSYIHHNFTQEADGLNAFPLRNPKYFDACILWNWPGVFNTQRLPRLAYFPSWSWVSLSVPASMSGLEGTFWSAVTTVEQYVDSNTRMRLGDAKGIKVCTLVQCFRYTWHGEPVKIASEVFEGSRDTQFRTYLEAVDEPVAYPPMVPVKFFRSQAEHDALMAQHTADPLSGVAVNIACRLFLCNTVGFFARKASFFVAAPAPAADQELGIQKLAVAVDEGFADVVGHVVLDTEWRRAQPAQLDFVAVARHASNGPHTNLRRTGGWFFHCLLVERVFSDEELLVVGLHAALFHRRVAALFDVDCEQFDRAGSDSTCLC</sequence>
<protein>
    <submittedName>
        <fullName evidence="1">Uncharacterized protein</fullName>
    </submittedName>
</protein>
<dbReference type="Proteomes" id="UP000800094">
    <property type="component" value="Unassembled WGS sequence"/>
</dbReference>
<dbReference type="EMBL" id="ML987204">
    <property type="protein sequence ID" value="KAF2243814.1"/>
    <property type="molecule type" value="Genomic_DNA"/>
</dbReference>
<accession>A0A6A6HZZ9</accession>
<reference evidence="1" key="1">
    <citation type="journal article" date="2020" name="Stud. Mycol.">
        <title>101 Dothideomycetes genomes: a test case for predicting lifestyles and emergence of pathogens.</title>
        <authorList>
            <person name="Haridas S."/>
            <person name="Albert R."/>
            <person name="Binder M."/>
            <person name="Bloem J."/>
            <person name="Labutti K."/>
            <person name="Salamov A."/>
            <person name="Andreopoulos B."/>
            <person name="Baker S."/>
            <person name="Barry K."/>
            <person name="Bills G."/>
            <person name="Bluhm B."/>
            <person name="Cannon C."/>
            <person name="Castanera R."/>
            <person name="Culley D."/>
            <person name="Daum C."/>
            <person name="Ezra D."/>
            <person name="Gonzalez J."/>
            <person name="Henrissat B."/>
            <person name="Kuo A."/>
            <person name="Liang C."/>
            <person name="Lipzen A."/>
            <person name="Lutzoni F."/>
            <person name="Magnuson J."/>
            <person name="Mondo S."/>
            <person name="Nolan M."/>
            <person name="Ohm R."/>
            <person name="Pangilinan J."/>
            <person name="Park H.-J."/>
            <person name="Ramirez L."/>
            <person name="Alfaro M."/>
            <person name="Sun H."/>
            <person name="Tritt A."/>
            <person name="Yoshinaga Y."/>
            <person name="Zwiers L.-H."/>
            <person name="Turgeon B."/>
            <person name="Goodwin S."/>
            <person name="Spatafora J."/>
            <person name="Crous P."/>
            <person name="Grigoriev I."/>
        </authorList>
    </citation>
    <scope>NUCLEOTIDE SEQUENCE</scope>
    <source>
        <strain evidence="1">CBS 122368</strain>
    </source>
</reference>
<organism evidence="1 2">
    <name type="scientific">Trematosphaeria pertusa</name>
    <dbReference type="NCBI Taxonomy" id="390896"/>
    <lineage>
        <taxon>Eukaryota</taxon>
        <taxon>Fungi</taxon>
        <taxon>Dikarya</taxon>
        <taxon>Ascomycota</taxon>
        <taxon>Pezizomycotina</taxon>
        <taxon>Dothideomycetes</taxon>
        <taxon>Pleosporomycetidae</taxon>
        <taxon>Pleosporales</taxon>
        <taxon>Massarineae</taxon>
        <taxon>Trematosphaeriaceae</taxon>
        <taxon>Trematosphaeria</taxon>
    </lineage>
</organism>
<dbReference type="GeneID" id="54587245"/>
<name>A0A6A6HZZ9_9PLEO</name>
<keyword evidence="2" id="KW-1185">Reference proteome</keyword>
<gene>
    <name evidence="1" type="ORF">BU26DRAFT_569711</name>
</gene>
<evidence type="ECO:0000313" key="1">
    <source>
        <dbReference type="EMBL" id="KAF2243814.1"/>
    </source>
</evidence>
<proteinExistence type="predicted"/>
<evidence type="ECO:0000313" key="2">
    <source>
        <dbReference type="Proteomes" id="UP000800094"/>
    </source>
</evidence>
<dbReference type="RefSeq" id="XP_033678818.1">
    <property type="nucleotide sequence ID" value="XM_033833915.1"/>
</dbReference>